<keyword evidence="2" id="KW-1185">Reference proteome</keyword>
<proteinExistence type="predicted"/>
<evidence type="ECO:0000313" key="2">
    <source>
        <dbReference type="Proteomes" id="UP001381693"/>
    </source>
</evidence>
<evidence type="ECO:0000313" key="1">
    <source>
        <dbReference type="EMBL" id="KAK7069274.1"/>
    </source>
</evidence>
<gene>
    <name evidence="1" type="ORF">SK128_025950</name>
</gene>
<accession>A0AAN8WZE5</accession>
<organism evidence="1 2">
    <name type="scientific">Halocaridina rubra</name>
    <name type="common">Hawaiian red shrimp</name>
    <dbReference type="NCBI Taxonomy" id="373956"/>
    <lineage>
        <taxon>Eukaryota</taxon>
        <taxon>Metazoa</taxon>
        <taxon>Ecdysozoa</taxon>
        <taxon>Arthropoda</taxon>
        <taxon>Crustacea</taxon>
        <taxon>Multicrustacea</taxon>
        <taxon>Malacostraca</taxon>
        <taxon>Eumalacostraca</taxon>
        <taxon>Eucarida</taxon>
        <taxon>Decapoda</taxon>
        <taxon>Pleocyemata</taxon>
        <taxon>Caridea</taxon>
        <taxon>Atyoidea</taxon>
        <taxon>Atyidae</taxon>
        <taxon>Halocaridina</taxon>
    </lineage>
</organism>
<comment type="caution">
    <text evidence="1">The sequence shown here is derived from an EMBL/GenBank/DDBJ whole genome shotgun (WGS) entry which is preliminary data.</text>
</comment>
<name>A0AAN8WZE5_HALRR</name>
<dbReference type="EMBL" id="JAXCGZ010016989">
    <property type="protein sequence ID" value="KAK7069274.1"/>
    <property type="molecule type" value="Genomic_DNA"/>
</dbReference>
<dbReference type="Proteomes" id="UP001381693">
    <property type="component" value="Unassembled WGS sequence"/>
</dbReference>
<protein>
    <submittedName>
        <fullName evidence="1">Uncharacterized protein</fullName>
    </submittedName>
</protein>
<dbReference type="AlphaFoldDB" id="A0AAN8WZE5"/>
<reference evidence="1 2" key="1">
    <citation type="submission" date="2023-11" db="EMBL/GenBank/DDBJ databases">
        <title>Halocaridina rubra genome assembly.</title>
        <authorList>
            <person name="Smith C."/>
        </authorList>
    </citation>
    <scope>NUCLEOTIDE SEQUENCE [LARGE SCALE GENOMIC DNA]</scope>
    <source>
        <strain evidence="1">EP-1</strain>
        <tissue evidence="1">Whole</tissue>
    </source>
</reference>
<sequence length="121" mass="13396">MRRSSSLEKQAEAGLISTELPNGDFGKCLLVHTFRIRLVTSERGALMALDLLKNWQAQSLPDRYSKVPQVDSGWAKTWVAFFLSDRLPRTANFSSEVITCIGCIVSGIVIRSSIVAVVHCQ</sequence>